<name>A0A5C3EJP3_9BASI</name>
<protein>
    <submittedName>
        <fullName evidence="1">Uncharacterized protein</fullName>
    </submittedName>
</protein>
<organism evidence="1 2">
    <name type="scientific">Ustilago trichophora</name>
    <dbReference type="NCBI Taxonomy" id="86804"/>
    <lineage>
        <taxon>Eukaryota</taxon>
        <taxon>Fungi</taxon>
        <taxon>Dikarya</taxon>
        <taxon>Basidiomycota</taxon>
        <taxon>Ustilaginomycotina</taxon>
        <taxon>Ustilaginomycetes</taxon>
        <taxon>Ustilaginales</taxon>
        <taxon>Ustilaginaceae</taxon>
        <taxon>Ustilago</taxon>
    </lineage>
</organism>
<evidence type="ECO:0000313" key="2">
    <source>
        <dbReference type="Proteomes" id="UP000324022"/>
    </source>
</evidence>
<evidence type="ECO:0000313" key="1">
    <source>
        <dbReference type="EMBL" id="SPO29947.1"/>
    </source>
</evidence>
<accession>A0A5C3EJP3</accession>
<reference evidence="1 2" key="1">
    <citation type="submission" date="2018-03" db="EMBL/GenBank/DDBJ databases">
        <authorList>
            <person name="Guldener U."/>
        </authorList>
    </citation>
    <scope>NUCLEOTIDE SEQUENCE [LARGE SCALE GENOMIC DNA]</scope>
    <source>
        <strain evidence="1 2">NBRC100155</strain>
    </source>
</reference>
<proteinExistence type="predicted"/>
<gene>
    <name evidence="1" type="ORF">UTRI_06252_B</name>
</gene>
<dbReference type="Proteomes" id="UP000324022">
    <property type="component" value="Unassembled WGS sequence"/>
</dbReference>
<dbReference type="AlphaFoldDB" id="A0A5C3EJP3"/>
<keyword evidence="2" id="KW-1185">Reference proteome</keyword>
<dbReference type="EMBL" id="OOIN01000030">
    <property type="protein sequence ID" value="SPO29947.1"/>
    <property type="molecule type" value="Genomic_DNA"/>
</dbReference>
<sequence length="213" mass="24236">MPSHPFSNNRASHLSSILLPKNFLSKALPGMRVLNTSMWQYIVIICAVVQLINATRYEGPLQFDLFGPAHLQPSYLQHHANELHNALRVPFGYDSASVIPTSDLTVFPKDIKEFLRDRGDTRHLIYLGRAFDGTGLTLAMPVHDRFTPRNSHRFAIISAHPPSKIYYYGLVNVWYARDVHQSIDQAPDRPPLSELAQGEVLSTKELMEELRYL</sequence>